<evidence type="ECO:0000256" key="6">
    <source>
        <dbReference type="ARBA" id="ARBA00022989"/>
    </source>
</evidence>
<keyword evidence="6 8" id="KW-1133">Transmembrane helix</keyword>
<keyword evidence="7 8" id="KW-0472">Membrane</keyword>
<accession>A0A7G9RVC9</accession>
<dbReference type="GO" id="GO:0005886">
    <property type="term" value="C:plasma membrane"/>
    <property type="evidence" value="ECO:0007669"/>
    <property type="project" value="UniProtKB-SubCell"/>
</dbReference>
<reference evidence="9 10" key="1">
    <citation type="submission" date="2020-08" db="EMBL/GenBank/DDBJ databases">
        <title>Genome sequence of Diaphorobacter ruginosibacter DSM 27467T.</title>
        <authorList>
            <person name="Hyun D.-W."/>
            <person name="Bae J.-W."/>
        </authorList>
    </citation>
    <scope>NUCLEOTIDE SEQUENCE [LARGE SCALE GENOMIC DNA]</scope>
    <source>
        <strain evidence="9 10">DSM 27467</strain>
    </source>
</reference>
<feature type="transmembrane region" description="Helical" evidence="8">
    <location>
        <begin position="214"/>
        <end position="244"/>
    </location>
</feature>
<sequence>MLASAIGLLAAVFVFAGAGMDFDYVIPKRLQRLAGMGLGGICVALSSMLFQTLVGNRILTPAVMGYEAVFLLWQALLLLLLGTHGLASLGSGGGFAVSVALMLGYSWVLQQWLMRRGGNDIYLMLLVGLVLTMVMGTFTQFVQLSISPGEFAVLQGVGQTSFQRVRPETLAWASLGVLAATAVVYRTLPVLDVMALGRDPSISLGVPHDRYLRLYLALIAVLVAVSTSLIGPAAFMGIFVANIVHAWAPRARHRTSLPLGCGVAVGIFLVAQLLVEHVFHYRTTVTILVNLVCGAYFLALILRNRSPA</sequence>
<keyword evidence="4" id="KW-1003">Cell membrane</keyword>
<dbReference type="GO" id="GO:0033214">
    <property type="term" value="P:siderophore-iron import into cell"/>
    <property type="evidence" value="ECO:0007669"/>
    <property type="project" value="TreeGrafter"/>
</dbReference>
<protein>
    <submittedName>
        <fullName evidence="9">Iron chelate uptake ABC transporter family permease subunit</fullName>
    </submittedName>
</protein>
<dbReference type="PANTHER" id="PTHR30472:SF19">
    <property type="entry name" value="PETROBACTIN IMPORT SYSTEM PERMEASE PROTEIN YCLO"/>
    <property type="match status" value="1"/>
</dbReference>
<dbReference type="GO" id="GO:0022857">
    <property type="term" value="F:transmembrane transporter activity"/>
    <property type="evidence" value="ECO:0007669"/>
    <property type="project" value="InterPro"/>
</dbReference>
<dbReference type="EMBL" id="CP060714">
    <property type="protein sequence ID" value="QNN59554.1"/>
    <property type="molecule type" value="Genomic_DNA"/>
</dbReference>
<evidence type="ECO:0000256" key="3">
    <source>
        <dbReference type="ARBA" id="ARBA00022448"/>
    </source>
</evidence>
<evidence type="ECO:0000256" key="2">
    <source>
        <dbReference type="ARBA" id="ARBA00007935"/>
    </source>
</evidence>
<evidence type="ECO:0000256" key="8">
    <source>
        <dbReference type="SAM" id="Phobius"/>
    </source>
</evidence>
<evidence type="ECO:0000313" key="10">
    <source>
        <dbReference type="Proteomes" id="UP000515811"/>
    </source>
</evidence>
<keyword evidence="3" id="KW-0813">Transport</keyword>
<evidence type="ECO:0000313" key="9">
    <source>
        <dbReference type="EMBL" id="QNN59554.1"/>
    </source>
</evidence>
<dbReference type="PANTHER" id="PTHR30472">
    <property type="entry name" value="FERRIC ENTEROBACTIN TRANSPORT SYSTEM PERMEASE PROTEIN"/>
    <property type="match status" value="1"/>
</dbReference>
<dbReference type="InterPro" id="IPR000522">
    <property type="entry name" value="ABC_transptr_permease_BtuC"/>
</dbReference>
<dbReference type="Proteomes" id="UP000515811">
    <property type="component" value="Chromosome"/>
</dbReference>
<evidence type="ECO:0000256" key="5">
    <source>
        <dbReference type="ARBA" id="ARBA00022692"/>
    </source>
</evidence>
<proteinExistence type="inferred from homology"/>
<feature type="transmembrane region" description="Helical" evidence="8">
    <location>
        <begin position="87"/>
        <end position="109"/>
    </location>
</feature>
<feature type="transmembrane region" description="Helical" evidence="8">
    <location>
        <begin position="32"/>
        <end position="50"/>
    </location>
</feature>
<evidence type="ECO:0000256" key="4">
    <source>
        <dbReference type="ARBA" id="ARBA00022475"/>
    </source>
</evidence>
<dbReference type="Pfam" id="PF01032">
    <property type="entry name" value="FecCD"/>
    <property type="match status" value="1"/>
</dbReference>
<keyword evidence="5 8" id="KW-0812">Transmembrane</keyword>
<feature type="transmembrane region" description="Helical" evidence="8">
    <location>
        <begin position="121"/>
        <end position="142"/>
    </location>
</feature>
<evidence type="ECO:0000256" key="1">
    <source>
        <dbReference type="ARBA" id="ARBA00004651"/>
    </source>
</evidence>
<evidence type="ECO:0000256" key="7">
    <source>
        <dbReference type="ARBA" id="ARBA00023136"/>
    </source>
</evidence>
<dbReference type="AlphaFoldDB" id="A0A7G9RVC9"/>
<feature type="transmembrane region" description="Helical" evidence="8">
    <location>
        <begin position="281"/>
        <end position="302"/>
    </location>
</feature>
<comment type="subcellular location">
    <subcellularLocation>
        <location evidence="1">Cell membrane</location>
        <topology evidence="1">Multi-pass membrane protein</topology>
    </subcellularLocation>
</comment>
<dbReference type="InterPro" id="IPR037294">
    <property type="entry name" value="ABC_BtuC-like"/>
</dbReference>
<dbReference type="KEGG" id="drg:H9K76_09815"/>
<organism evidence="9 10">
    <name type="scientific">Diaphorobacter ruginosibacter</name>
    <dbReference type="NCBI Taxonomy" id="1715720"/>
    <lineage>
        <taxon>Bacteria</taxon>
        <taxon>Pseudomonadati</taxon>
        <taxon>Pseudomonadota</taxon>
        <taxon>Betaproteobacteria</taxon>
        <taxon>Burkholderiales</taxon>
        <taxon>Comamonadaceae</taxon>
        <taxon>Diaphorobacter</taxon>
    </lineage>
</organism>
<keyword evidence="10" id="KW-1185">Reference proteome</keyword>
<comment type="similarity">
    <text evidence="2">Belongs to the binding-protein-dependent transport system permease family. FecCD subfamily.</text>
</comment>
<gene>
    <name evidence="9" type="ORF">H9K76_09815</name>
</gene>
<name>A0A7G9RVC9_9BURK</name>
<feature type="transmembrane region" description="Helical" evidence="8">
    <location>
        <begin position="256"/>
        <end position="275"/>
    </location>
</feature>
<dbReference type="Gene3D" id="1.10.3470.10">
    <property type="entry name" value="ABC transporter involved in vitamin B12 uptake, BtuC"/>
    <property type="match status" value="1"/>
</dbReference>
<dbReference type="SUPFAM" id="SSF81345">
    <property type="entry name" value="ABC transporter involved in vitamin B12 uptake, BtuC"/>
    <property type="match status" value="1"/>
</dbReference>